<dbReference type="GeneID" id="87829123"/>
<name>A0AAN6U3E8_9PEZI</name>
<comment type="caution">
    <text evidence="1">The sequence shown here is derived from an EMBL/GenBank/DDBJ whole genome shotgun (WGS) entry which is preliminary data.</text>
</comment>
<dbReference type="EMBL" id="MU853225">
    <property type="protein sequence ID" value="KAK4125743.1"/>
    <property type="molecule type" value="Genomic_DNA"/>
</dbReference>
<proteinExistence type="predicted"/>
<reference evidence="1" key="1">
    <citation type="journal article" date="2023" name="Mol. Phylogenet. Evol.">
        <title>Genome-scale phylogeny and comparative genomics of the fungal order Sordariales.</title>
        <authorList>
            <person name="Hensen N."/>
            <person name="Bonometti L."/>
            <person name="Westerberg I."/>
            <person name="Brannstrom I.O."/>
            <person name="Guillou S."/>
            <person name="Cros-Aarteil S."/>
            <person name="Calhoun S."/>
            <person name="Haridas S."/>
            <person name="Kuo A."/>
            <person name="Mondo S."/>
            <person name="Pangilinan J."/>
            <person name="Riley R."/>
            <person name="LaButti K."/>
            <person name="Andreopoulos B."/>
            <person name="Lipzen A."/>
            <person name="Chen C."/>
            <person name="Yan M."/>
            <person name="Daum C."/>
            <person name="Ng V."/>
            <person name="Clum A."/>
            <person name="Steindorff A."/>
            <person name="Ohm R.A."/>
            <person name="Martin F."/>
            <person name="Silar P."/>
            <person name="Natvig D.O."/>
            <person name="Lalanne C."/>
            <person name="Gautier V."/>
            <person name="Ament-Velasquez S.L."/>
            <person name="Kruys A."/>
            <person name="Hutchinson M.I."/>
            <person name="Powell A.J."/>
            <person name="Barry K."/>
            <person name="Miller A.N."/>
            <person name="Grigoriev I.V."/>
            <person name="Debuchy R."/>
            <person name="Gladieux P."/>
            <person name="Hiltunen Thoren M."/>
            <person name="Johannesson H."/>
        </authorList>
    </citation>
    <scope>NUCLEOTIDE SEQUENCE</scope>
    <source>
        <strain evidence="1">CBS 731.68</strain>
    </source>
</reference>
<protein>
    <submittedName>
        <fullName evidence="1">Uncharacterized protein</fullName>
    </submittedName>
</protein>
<gene>
    <name evidence="1" type="ORF">N657DRAFT_642489</name>
</gene>
<evidence type="ECO:0000313" key="1">
    <source>
        <dbReference type="EMBL" id="KAK4125743.1"/>
    </source>
</evidence>
<keyword evidence="2" id="KW-1185">Reference proteome</keyword>
<dbReference type="RefSeq" id="XP_062649514.1">
    <property type="nucleotide sequence ID" value="XM_062792354.1"/>
</dbReference>
<dbReference type="AlphaFoldDB" id="A0AAN6U3E8"/>
<organism evidence="1 2">
    <name type="scientific">Parathielavia appendiculata</name>
    <dbReference type="NCBI Taxonomy" id="2587402"/>
    <lineage>
        <taxon>Eukaryota</taxon>
        <taxon>Fungi</taxon>
        <taxon>Dikarya</taxon>
        <taxon>Ascomycota</taxon>
        <taxon>Pezizomycotina</taxon>
        <taxon>Sordariomycetes</taxon>
        <taxon>Sordariomycetidae</taxon>
        <taxon>Sordariales</taxon>
        <taxon>Chaetomiaceae</taxon>
        <taxon>Parathielavia</taxon>
    </lineage>
</organism>
<reference evidence="1" key="2">
    <citation type="submission" date="2023-05" db="EMBL/GenBank/DDBJ databases">
        <authorList>
            <consortium name="Lawrence Berkeley National Laboratory"/>
            <person name="Steindorff A."/>
            <person name="Hensen N."/>
            <person name="Bonometti L."/>
            <person name="Westerberg I."/>
            <person name="Brannstrom I.O."/>
            <person name="Guillou S."/>
            <person name="Cros-Aarteil S."/>
            <person name="Calhoun S."/>
            <person name="Haridas S."/>
            <person name="Kuo A."/>
            <person name="Mondo S."/>
            <person name="Pangilinan J."/>
            <person name="Riley R."/>
            <person name="Labutti K."/>
            <person name="Andreopoulos B."/>
            <person name="Lipzen A."/>
            <person name="Chen C."/>
            <person name="Yanf M."/>
            <person name="Daum C."/>
            <person name="Ng V."/>
            <person name="Clum A."/>
            <person name="Ohm R."/>
            <person name="Martin F."/>
            <person name="Silar P."/>
            <person name="Natvig D."/>
            <person name="Lalanne C."/>
            <person name="Gautier V."/>
            <person name="Ament-Velasquez S.L."/>
            <person name="Kruys A."/>
            <person name="Hutchinson M.I."/>
            <person name="Powell A.J."/>
            <person name="Barry K."/>
            <person name="Miller A.N."/>
            <person name="Grigoriev I.V."/>
            <person name="Debuchy R."/>
            <person name="Gladieux P."/>
            <person name="Thoren M.H."/>
            <person name="Johannesson H."/>
        </authorList>
    </citation>
    <scope>NUCLEOTIDE SEQUENCE</scope>
    <source>
        <strain evidence="1">CBS 731.68</strain>
    </source>
</reference>
<evidence type="ECO:0000313" key="2">
    <source>
        <dbReference type="Proteomes" id="UP001302602"/>
    </source>
</evidence>
<accession>A0AAN6U3E8</accession>
<sequence length="85" mass="9860">MPTSGAHAHRIRNVYITRPGLPLRNKRVFIAEGDDGERSEHQIQEMWLSTTVIHPSVMSYELMKVNSGMLEFLKWDKFSMLLCIN</sequence>
<dbReference type="Proteomes" id="UP001302602">
    <property type="component" value="Unassembled WGS sequence"/>
</dbReference>